<dbReference type="InterPro" id="IPR051541">
    <property type="entry name" value="PTS_SugarTrans_NitroReg"/>
</dbReference>
<keyword evidence="2" id="KW-0597">Phosphoprotein</keyword>
<dbReference type="InterPro" id="IPR016152">
    <property type="entry name" value="PTrfase/Anion_transptr"/>
</dbReference>
<evidence type="ECO:0000256" key="4">
    <source>
        <dbReference type="ARBA" id="ARBA00022679"/>
    </source>
</evidence>
<dbReference type="GO" id="GO:0009401">
    <property type="term" value="P:phosphoenolpyruvate-dependent sugar phosphotransferase system"/>
    <property type="evidence" value="ECO:0007669"/>
    <property type="project" value="UniProtKB-KW"/>
</dbReference>
<dbReference type="Gene3D" id="3.40.930.10">
    <property type="entry name" value="Mannitol-specific EII, Chain A"/>
    <property type="match status" value="1"/>
</dbReference>
<evidence type="ECO:0000313" key="8">
    <source>
        <dbReference type="Proteomes" id="UP000254792"/>
    </source>
</evidence>
<dbReference type="InterPro" id="IPR002178">
    <property type="entry name" value="PTS_EIIA_type-2_dom"/>
</dbReference>
<evidence type="ECO:0000256" key="5">
    <source>
        <dbReference type="ARBA" id="ARBA00022683"/>
    </source>
</evidence>
<feature type="domain" description="PTS EIIA type-2" evidence="6">
    <location>
        <begin position="4"/>
        <end position="149"/>
    </location>
</feature>
<keyword evidence="4" id="KW-0808">Transferase</keyword>
<gene>
    <name evidence="7" type="primary">fruB</name>
    <name evidence="7" type="ORF">SALLE_v1c03170</name>
</gene>
<dbReference type="NCBIfam" id="TIGR00848">
    <property type="entry name" value="fruA"/>
    <property type="match status" value="1"/>
</dbReference>
<evidence type="ECO:0000313" key="7">
    <source>
        <dbReference type="EMBL" id="AXK50991.1"/>
    </source>
</evidence>
<dbReference type="RefSeq" id="WP_115557908.1">
    <property type="nucleotide sequence ID" value="NZ_CP031376.1"/>
</dbReference>
<dbReference type="PROSITE" id="PS51094">
    <property type="entry name" value="PTS_EIIA_TYPE_2"/>
    <property type="match status" value="1"/>
</dbReference>
<dbReference type="Proteomes" id="UP000254792">
    <property type="component" value="Chromosome"/>
</dbReference>
<protein>
    <submittedName>
        <fullName evidence="7">PTS system, fructose-specific IIA component</fullName>
    </submittedName>
</protein>
<keyword evidence="3" id="KW-0762">Sugar transport</keyword>
<dbReference type="KEGG" id="salx:SALLE_v1c03170"/>
<proteinExistence type="predicted"/>
<evidence type="ECO:0000256" key="3">
    <source>
        <dbReference type="ARBA" id="ARBA00022597"/>
    </source>
</evidence>
<evidence type="ECO:0000259" key="6">
    <source>
        <dbReference type="PROSITE" id="PS51094"/>
    </source>
</evidence>
<accession>A0A345Z312</accession>
<evidence type="ECO:0000256" key="2">
    <source>
        <dbReference type="ARBA" id="ARBA00022553"/>
    </source>
</evidence>
<dbReference type="InterPro" id="IPR004715">
    <property type="entry name" value="PTS_IIA_fruc"/>
</dbReference>
<dbReference type="Pfam" id="PF00359">
    <property type="entry name" value="PTS_EIIA_2"/>
    <property type="match status" value="1"/>
</dbReference>
<dbReference type="GO" id="GO:0008982">
    <property type="term" value="F:protein-N(PI)-phosphohistidine-sugar phosphotransferase activity"/>
    <property type="evidence" value="ECO:0007669"/>
    <property type="project" value="InterPro"/>
</dbReference>
<dbReference type="PANTHER" id="PTHR47738">
    <property type="entry name" value="PTS SYSTEM FRUCTOSE-LIKE EIIA COMPONENT-RELATED"/>
    <property type="match status" value="1"/>
</dbReference>
<reference evidence="7 8" key="1">
    <citation type="submission" date="2018-07" db="EMBL/GenBank/DDBJ databases">
        <title>Complete genome sequence of Spiroplasma alleghenense PLHS-1 (ATCC 51752).</title>
        <authorList>
            <person name="Chou L."/>
            <person name="Lee T.-Y."/>
            <person name="Tsai Y.-M."/>
            <person name="Kuo C.-H."/>
        </authorList>
    </citation>
    <scope>NUCLEOTIDE SEQUENCE [LARGE SCALE GENOMIC DNA]</scope>
    <source>
        <strain evidence="7 8">PLHS-1</strain>
    </source>
</reference>
<dbReference type="PANTHER" id="PTHR47738:SF1">
    <property type="entry name" value="NITROGEN REGULATORY PROTEIN"/>
    <property type="match status" value="1"/>
</dbReference>
<evidence type="ECO:0000256" key="1">
    <source>
        <dbReference type="ARBA" id="ARBA00022448"/>
    </source>
</evidence>
<dbReference type="AlphaFoldDB" id="A0A345Z312"/>
<sequence length="152" mass="17259">MNKEIFDIDQIYIDIEVKNKKEAFKFIAQAFVDSKTSSDLKVCYKGLLDREKEGSTGFNEGIAIPHAKIKEITHPKVFVIKFKQGVEWKSIDGSKVNLAIALAIPADKVESDHLKILSSIARKLIDDDFRNKLNSSKTKEEFFTIVNKVEII</sequence>
<dbReference type="SUPFAM" id="SSF55804">
    <property type="entry name" value="Phoshotransferase/anion transport protein"/>
    <property type="match status" value="1"/>
</dbReference>
<dbReference type="EMBL" id="CP031376">
    <property type="protein sequence ID" value="AXK50991.1"/>
    <property type="molecule type" value="Genomic_DNA"/>
</dbReference>
<dbReference type="GO" id="GO:0030295">
    <property type="term" value="F:protein kinase activator activity"/>
    <property type="evidence" value="ECO:0007669"/>
    <property type="project" value="TreeGrafter"/>
</dbReference>
<dbReference type="CDD" id="cd00211">
    <property type="entry name" value="PTS_IIA_fru"/>
    <property type="match status" value="1"/>
</dbReference>
<dbReference type="GO" id="GO:0016020">
    <property type="term" value="C:membrane"/>
    <property type="evidence" value="ECO:0007669"/>
    <property type="project" value="InterPro"/>
</dbReference>
<dbReference type="OrthoDB" id="9782569at2"/>
<keyword evidence="5" id="KW-0598">Phosphotransferase system</keyword>
<organism evidence="7 8">
    <name type="scientific">Spiroplasma alleghenense</name>
    <dbReference type="NCBI Taxonomy" id="216931"/>
    <lineage>
        <taxon>Bacteria</taxon>
        <taxon>Bacillati</taxon>
        <taxon>Mycoplasmatota</taxon>
        <taxon>Mollicutes</taxon>
        <taxon>Entomoplasmatales</taxon>
        <taxon>Spiroplasmataceae</taxon>
        <taxon>Spiroplasma</taxon>
    </lineage>
</organism>
<keyword evidence="1" id="KW-0813">Transport</keyword>
<name>A0A345Z312_9MOLU</name>
<keyword evidence="8" id="KW-1185">Reference proteome</keyword>